<proteinExistence type="predicted"/>
<gene>
    <name evidence="2" type="ORF">ABN611_29525</name>
</gene>
<accession>A0AAU7T7S0</accession>
<feature type="compositionally biased region" description="Basic and acidic residues" evidence="1">
    <location>
        <begin position="19"/>
        <end position="30"/>
    </location>
</feature>
<dbReference type="RefSeq" id="WP_350275531.1">
    <property type="nucleotide sequence ID" value="NZ_CP158165.1"/>
</dbReference>
<dbReference type="EMBL" id="CP158165">
    <property type="protein sequence ID" value="XBV22692.1"/>
    <property type="molecule type" value="Genomic_DNA"/>
</dbReference>
<dbReference type="AlphaFoldDB" id="A0AAU7T7S0"/>
<name>A0AAU7T7S0_9ACTN</name>
<evidence type="ECO:0000313" key="2">
    <source>
        <dbReference type="EMBL" id="XBV22692.1"/>
    </source>
</evidence>
<evidence type="ECO:0000256" key="1">
    <source>
        <dbReference type="SAM" id="MobiDB-lite"/>
    </source>
</evidence>
<reference evidence="2" key="1">
    <citation type="submission" date="2024-06" db="EMBL/GenBank/DDBJ databases">
        <title>Kribbella sp. strain HUAS MG21 genome sequences.</title>
        <authorList>
            <person name="Mo P."/>
        </authorList>
    </citation>
    <scope>NUCLEOTIDE SEQUENCE</scope>
    <source>
        <strain evidence="2">HUAS MG21</strain>
    </source>
</reference>
<organism evidence="2">
    <name type="scientific">Kribbella sp. HUAS MG21</name>
    <dbReference type="NCBI Taxonomy" id="3160966"/>
    <lineage>
        <taxon>Bacteria</taxon>
        <taxon>Bacillati</taxon>
        <taxon>Actinomycetota</taxon>
        <taxon>Actinomycetes</taxon>
        <taxon>Propionibacteriales</taxon>
        <taxon>Kribbellaceae</taxon>
        <taxon>Kribbella</taxon>
    </lineage>
</organism>
<protein>
    <submittedName>
        <fullName evidence="2">Uncharacterized protein</fullName>
    </submittedName>
</protein>
<sequence length="58" mass="6369">MTTVPSPQGPVPPLNDPADPDHIFPGRTDPEQDPDLDPYPEPEPEPDADPDEQLPRDT</sequence>
<feature type="compositionally biased region" description="Acidic residues" evidence="1">
    <location>
        <begin position="31"/>
        <end position="52"/>
    </location>
</feature>
<feature type="region of interest" description="Disordered" evidence="1">
    <location>
        <begin position="1"/>
        <end position="58"/>
    </location>
</feature>